<dbReference type="PANTHER" id="PTHR22935:SF95">
    <property type="entry name" value="BETA-LACTAMASE-LIKE 1-RELATED"/>
    <property type="match status" value="1"/>
</dbReference>
<dbReference type="PANTHER" id="PTHR22935">
    <property type="entry name" value="PENICILLIN-BINDING PROTEIN"/>
    <property type="match status" value="1"/>
</dbReference>
<keyword evidence="2" id="KW-0732">Signal</keyword>
<evidence type="ECO:0000259" key="3">
    <source>
        <dbReference type="Pfam" id="PF00144"/>
    </source>
</evidence>
<dbReference type="OrthoDB" id="428260at2759"/>
<dbReference type="EMBL" id="NHTK01006040">
    <property type="protein sequence ID" value="PPQ66550.1"/>
    <property type="molecule type" value="Genomic_DNA"/>
</dbReference>
<feature type="chain" id="PRO_5019147073" description="Beta-lactamase-related domain-containing protein" evidence="2">
    <location>
        <begin position="24"/>
        <end position="571"/>
    </location>
</feature>
<evidence type="ECO:0000256" key="1">
    <source>
        <dbReference type="ARBA" id="ARBA00038473"/>
    </source>
</evidence>
<evidence type="ECO:0000256" key="2">
    <source>
        <dbReference type="SAM" id="SignalP"/>
    </source>
</evidence>
<proteinExistence type="inferred from homology"/>
<dbReference type="Proteomes" id="UP000284842">
    <property type="component" value="Unassembled WGS sequence"/>
</dbReference>
<organism evidence="4 5">
    <name type="scientific">Panaeolus cyanescens</name>
    <dbReference type="NCBI Taxonomy" id="181874"/>
    <lineage>
        <taxon>Eukaryota</taxon>
        <taxon>Fungi</taxon>
        <taxon>Dikarya</taxon>
        <taxon>Basidiomycota</taxon>
        <taxon>Agaricomycotina</taxon>
        <taxon>Agaricomycetes</taxon>
        <taxon>Agaricomycetidae</taxon>
        <taxon>Agaricales</taxon>
        <taxon>Agaricineae</taxon>
        <taxon>Galeropsidaceae</taxon>
        <taxon>Panaeolus</taxon>
    </lineage>
</organism>
<keyword evidence="5" id="KW-1185">Reference proteome</keyword>
<reference evidence="4 5" key="1">
    <citation type="journal article" date="2018" name="Evol. Lett.">
        <title>Horizontal gene cluster transfer increased hallucinogenic mushroom diversity.</title>
        <authorList>
            <person name="Reynolds H.T."/>
            <person name="Vijayakumar V."/>
            <person name="Gluck-Thaler E."/>
            <person name="Korotkin H.B."/>
            <person name="Matheny P.B."/>
            <person name="Slot J.C."/>
        </authorList>
    </citation>
    <scope>NUCLEOTIDE SEQUENCE [LARGE SCALE GENOMIC DNA]</scope>
    <source>
        <strain evidence="4 5">2629</strain>
    </source>
</reference>
<feature type="domain" description="Beta-lactamase-related" evidence="3">
    <location>
        <begin position="73"/>
        <end position="432"/>
    </location>
</feature>
<dbReference type="InterPro" id="IPR012338">
    <property type="entry name" value="Beta-lactam/transpept-like"/>
</dbReference>
<feature type="signal peptide" evidence="2">
    <location>
        <begin position="1"/>
        <end position="23"/>
    </location>
</feature>
<dbReference type="SUPFAM" id="SSF56601">
    <property type="entry name" value="beta-lactamase/transpeptidase-like"/>
    <property type="match status" value="1"/>
</dbReference>
<comment type="similarity">
    <text evidence="1">Belongs to the beta-lactamase family.</text>
</comment>
<dbReference type="STRING" id="181874.A0A409VJY2"/>
<dbReference type="InterPro" id="IPR001466">
    <property type="entry name" value="Beta-lactam-related"/>
</dbReference>
<evidence type="ECO:0000313" key="4">
    <source>
        <dbReference type="EMBL" id="PPQ66550.1"/>
    </source>
</evidence>
<sequence>MGRNQFLTILCVQLWAFINGCRSTAIQAADSEPGTTATSVTPIRCPPPSPNIFADIHVNPKSDALRAALSQVDRMASDVASQAGIDSIMLAIVAPGGVLFEKGYGTLRANETAPALGKVPDRHSIYRLASTSKMFAVLETLLLREKGALSWDDPVHKYIPEFKPPRYGWADRGSRGGVDGEEPHVTLRELASHMAGIGRDWPPQTNLTVWPTTTPWDLNDFGPPKTFQRIMNAVASYPLSQKTYHYPIYSNTAINILGLANVAANQKASSRPRNEPSLYKDLIKRDIFDRLGFTGSFFEIPNNSKTRDRVAVPSVLSSMADKVFDNAETAAGAQYGSTADLENLMQNLLNNKDKNRLIPQRVMREWLRPLHVWPSGDESVGAPWEISNVANTVVYGKAGDIGGYHSDFSLVPDYSYGITLLSTGPSRAGHGLVLDIVRALQPTLRALQEAELSQRFVGTWARGNDTAKIINRGEALYLDQLVVGGIDVVKFVTELIWGPGASIVPLPMWSTGRLGEFRLALGGNGDNSTCLDYWTFFDPGVHSRDAPLDLIYWKDDVLFYPSSGVSFIRSG</sequence>
<dbReference type="InterPro" id="IPR051478">
    <property type="entry name" value="Beta-lactamase-like_AB/R"/>
</dbReference>
<comment type="caution">
    <text evidence="4">The sequence shown here is derived from an EMBL/GenBank/DDBJ whole genome shotgun (WGS) entry which is preliminary data.</text>
</comment>
<evidence type="ECO:0000313" key="5">
    <source>
        <dbReference type="Proteomes" id="UP000284842"/>
    </source>
</evidence>
<dbReference type="Pfam" id="PF00144">
    <property type="entry name" value="Beta-lactamase"/>
    <property type="match status" value="1"/>
</dbReference>
<name>A0A409VJY2_9AGAR</name>
<protein>
    <recommendedName>
        <fullName evidence="3">Beta-lactamase-related domain-containing protein</fullName>
    </recommendedName>
</protein>
<dbReference type="Gene3D" id="3.40.710.10">
    <property type="entry name" value="DD-peptidase/beta-lactamase superfamily"/>
    <property type="match status" value="1"/>
</dbReference>
<gene>
    <name evidence="4" type="ORF">CVT24_007115</name>
</gene>
<accession>A0A409VJY2</accession>
<dbReference type="InParanoid" id="A0A409VJY2"/>
<dbReference type="AlphaFoldDB" id="A0A409VJY2"/>